<dbReference type="STRING" id="554155.C5FTG5"/>
<dbReference type="OrthoDB" id="10263226at2759"/>
<sequence length="752" mass="82900">MPIVALGESTIRAIGSASALPDPSSVAKELLDNALDAGATSIFVEISVNTLDIIQVKDNGSGIQPADRSLVCKQNYTSKIQTKEDLNTINGKSLGFRGQALASIAKMSDAVYITTRVIEEQAARIIKFGRDGKPIRGIPVSGNVHELLSSQMWKYELPVGQRISYNISDTLASHPVGTTVRVIGFLKSLPGRRQEAEKKSAKSAFNIKKLLQRYAIARPKTRFSFRLLKSKDNDWVYAPSSEASVRDAISQVISPTVMTSCISRNLSYPIHEERNSPYTEEEVHDVCTIHISTIIPNPSAECLSNVDYKGQYVVIDGRPILTSKGFGKEISRRFKTRLKQAIDESNVIADPFMFLSLDCPPGIYDINIEPSKDDVLFEDHPVILQIIETAFMDVYCLGASTNSHLMDTHRNIPNKNDEQASLSTGVSSPALFKGSGCLPTVIASTPTANPWKLSLSARQLRDPGPHLLTPGREPQLSTNSLPLDSPCYRITHNRNPMKQTTLRLDGYNKSLTLTKQKPEAVSNGSFPRAIPTQEYRINVPHTIGSFLHAPVRNIIRGNEEIHLLRPYPHTAPCSKISSVAKSPQYFKFSVSNSFEEVTLSVGHSILRHAPHNHRIDYGSPGYIQVPPTYKSVVPADISLRISSPDLTSDSQRPSTNGYNNSDGRPVYGGENGMNNISEQGSQSPMECTPSVDSVYEETTHCRHGIQEFSDSIKLMVDTDHYVRSGTIEATFSQADSTSNLSYWTSRLRVLAK</sequence>
<dbReference type="Gene3D" id="3.30.565.10">
    <property type="entry name" value="Histidine kinase-like ATPase, C-terminal domain"/>
    <property type="match status" value="1"/>
</dbReference>
<dbReference type="PANTHER" id="PTHR10073:SF41">
    <property type="entry name" value="MISMATCH REPAIR PROTEIN, PUTATIVE (AFU_ORTHOLOGUE AFUA_8G05820)-RELATED"/>
    <property type="match status" value="1"/>
</dbReference>
<dbReference type="OMA" id="YETTIPN"/>
<dbReference type="InterPro" id="IPR036890">
    <property type="entry name" value="HATPase_C_sf"/>
</dbReference>
<evidence type="ECO:0000313" key="5">
    <source>
        <dbReference type="EMBL" id="EEQ33168.1"/>
    </source>
</evidence>
<dbReference type="Proteomes" id="UP000002035">
    <property type="component" value="Unassembled WGS sequence"/>
</dbReference>
<dbReference type="InterPro" id="IPR014721">
    <property type="entry name" value="Ribsml_uS5_D2-typ_fold_subgr"/>
</dbReference>
<dbReference type="GO" id="GO:0140664">
    <property type="term" value="F:ATP-dependent DNA damage sensor activity"/>
    <property type="evidence" value="ECO:0007669"/>
    <property type="project" value="InterPro"/>
</dbReference>
<dbReference type="Gene3D" id="3.30.230.10">
    <property type="match status" value="1"/>
</dbReference>
<feature type="compositionally biased region" description="Polar residues" evidence="3">
    <location>
        <begin position="642"/>
        <end position="662"/>
    </location>
</feature>
<dbReference type="EMBL" id="DS995705">
    <property type="protein sequence ID" value="EEQ33168.1"/>
    <property type="molecule type" value="Genomic_DNA"/>
</dbReference>
<organism evidence="5 6">
    <name type="scientific">Arthroderma otae (strain ATCC MYA-4605 / CBS 113480)</name>
    <name type="common">Microsporum canis</name>
    <dbReference type="NCBI Taxonomy" id="554155"/>
    <lineage>
        <taxon>Eukaryota</taxon>
        <taxon>Fungi</taxon>
        <taxon>Dikarya</taxon>
        <taxon>Ascomycota</taxon>
        <taxon>Pezizomycotina</taxon>
        <taxon>Eurotiomycetes</taxon>
        <taxon>Eurotiomycetidae</taxon>
        <taxon>Onygenales</taxon>
        <taxon>Arthrodermataceae</taxon>
        <taxon>Microsporum</taxon>
    </lineage>
</organism>
<dbReference type="GO" id="GO:0005524">
    <property type="term" value="F:ATP binding"/>
    <property type="evidence" value="ECO:0007669"/>
    <property type="project" value="InterPro"/>
</dbReference>
<evidence type="ECO:0000259" key="4">
    <source>
        <dbReference type="SMART" id="SM01340"/>
    </source>
</evidence>
<dbReference type="SUPFAM" id="SSF55874">
    <property type="entry name" value="ATPase domain of HSP90 chaperone/DNA topoisomerase II/histidine kinase"/>
    <property type="match status" value="1"/>
</dbReference>
<gene>
    <name evidence="5" type="ORF">MCYG_05987</name>
</gene>
<comment type="similarity">
    <text evidence="1">Belongs to the DNA mismatch repair MutL/HexB family.</text>
</comment>
<dbReference type="GO" id="GO:0030983">
    <property type="term" value="F:mismatched DNA binding"/>
    <property type="evidence" value="ECO:0007669"/>
    <property type="project" value="InterPro"/>
</dbReference>
<dbReference type="Pfam" id="PF01119">
    <property type="entry name" value="DNA_mis_repair"/>
    <property type="match status" value="1"/>
</dbReference>
<protein>
    <submittedName>
        <fullName evidence="5">PMS1 nirs variant 6</fullName>
    </submittedName>
</protein>
<evidence type="ECO:0000256" key="1">
    <source>
        <dbReference type="ARBA" id="ARBA00006082"/>
    </source>
</evidence>
<dbReference type="SMART" id="SM01340">
    <property type="entry name" value="DNA_mis_repair"/>
    <property type="match status" value="1"/>
</dbReference>
<name>C5FTG5_ARTOC</name>
<proteinExistence type="inferred from homology"/>
<dbReference type="InterPro" id="IPR013507">
    <property type="entry name" value="DNA_mismatch_S5_2-like"/>
</dbReference>
<dbReference type="GO" id="GO:0061982">
    <property type="term" value="P:meiosis I cell cycle process"/>
    <property type="evidence" value="ECO:0007669"/>
    <property type="project" value="UniProtKB-ARBA"/>
</dbReference>
<dbReference type="Pfam" id="PF13589">
    <property type="entry name" value="HATPase_c_3"/>
    <property type="match status" value="1"/>
</dbReference>
<dbReference type="eggNOG" id="KOG1978">
    <property type="taxonomic scope" value="Eukaryota"/>
</dbReference>
<keyword evidence="2" id="KW-0227">DNA damage</keyword>
<accession>C5FTG5</accession>
<dbReference type="InterPro" id="IPR020568">
    <property type="entry name" value="Ribosomal_Su5_D2-typ_SF"/>
</dbReference>
<dbReference type="HOGENOM" id="CLU_011171_2_0_1"/>
<dbReference type="RefSeq" id="XP_002846118.1">
    <property type="nucleotide sequence ID" value="XM_002846072.1"/>
</dbReference>
<dbReference type="GO" id="GO:0006298">
    <property type="term" value="P:mismatch repair"/>
    <property type="evidence" value="ECO:0007669"/>
    <property type="project" value="InterPro"/>
</dbReference>
<dbReference type="GO" id="GO:0016887">
    <property type="term" value="F:ATP hydrolysis activity"/>
    <property type="evidence" value="ECO:0007669"/>
    <property type="project" value="InterPro"/>
</dbReference>
<dbReference type="GO" id="GO:0032389">
    <property type="term" value="C:MutLalpha complex"/>
    <property type="evidence" value="ECO:0007669"/>
    <property type="project" value="TreeGrafter"/>
</dbReference>
<feature type="domain" description="DNA mismatch repair protein S5" evidence="4">
    <location>
        <begin position="249"/>
        <end position="396"/>
    </location>
</feature>
<dbReference type="VEuPathDB" id="FungiDB:MCYG_05987"/>
<dbReference type="SUPFAM" id="SSF54211">
    <property type="entry name" value="Ribosomal protein S5 domain 2-like"/>
    <property type="match status" value="1"/>
</dbReference>
<dbReference type="GeneID" id="9224807"/>
<feature type="region of interest" description="Disordered" evidence="3">
    <location>
        <begin position="642"/>
        <end position="689"/>
    </location>
</feature>
<feature type="compositionally biased region" description="Polar residues" evidence="3">
    <location>
        <begin position="672"/>
        <end position="685"/>
    </location>
</feature>
<evidence type="ECO:0000313" key="6">
    <source>
        <dbReference type="Proteomes" id="UP000002035"/>
    </source>
</evidence>
<evidence type="ECO:0000256" key="3">
    <source>
        <dbReference type="SAM" id="MobiDB-lite"/>
    </source>
</evidence>
<dbReference type="AlphaFoldDB" id="C5FTG5"/>
<dbReference type="InterPro" id="IPR038973">
    <property type="entry name" value="MutL/Mlh/Pms-like"/>
</dbReference>
<keyword evidence="6" id="KW-1185">Reference proteome</keyword>
<reference evidence="6" key="1">
    <citation type="journal article" date="2012" name="MBio">
        <title>Comparative genome analysis of Trichophyton rubrum and related dermatophytes reveals candidate genes involved in infection.</title>
        <authorList>
            <person name="Martinez D.A."/>
            <person name="Oliver B.G."/>
            <person name="Graeser Y."/>
            <person name="Goldberg J.M."/>
            <person name="Li W."/>
            <person name="Martinez-Rossi N.M."/>
            <person name="Monod M."/>
            <person name="Shelest E."/>
            <person name="Barton R.C."/>
            <person name="Birch E."/>
            <person name="Brakhage A.A."/>
            <person name="Chen Z."/>
            <person name="Gurr S.J."/>
            <person name="Heiman D."/>
            <person name="Heitman J."/>
            <person name="Kosti I."/>
            <person name="Rossi A."/>
            <person name="Saif S."/>
            <person name="Samalova M."/>
            <person name="Saunders C.W."/>
            <person name="Shea T."/>
            <person name="Summerbell R.C."/>
            <person name="Xu J."/>
            <person name="Young S."/>
            <person name="Zeng Q."/>
            <person name="Birren B.W."/>
            <person name="Cuomo C.A."/>
            <person name="White T.C."/>
        </authorList>
    </citation>
    <scope>NUCLEOTIDE SEQUENCE [LARGE SCALE GENOMIC DNA]</scope>
    <source>
        <strain evidence="6">ATCC MYA-4605 / CBS 113480</strain>
    </source>
</reference>
<dbReference type="PANTHER" id="PTHR10073">
    <property type="entry name" value="DNA MISMATCH REPAIR PROTEIN MLH, PMS, MUTL"/>
    <property type="match status" value="1"/>
</dbReference>
<evidence type="ECO:0000256" key="2">
    <source>
        <dbReference type="ARBA" id="ARBA00022763"/>
    </source>
</evidence>